<keyword evidence="3" id="KW-1185">Reference proteome</keyword>
<evidence type="ECO:0000313" key="3">
    <source>
        <dbReference type="Proteomes" id="UP000007799"/>
    </source>
</evidence>
<gene>
    <name evidence="2" type="ORF">PTSG_11353</name>
</gene>
<dbReference type="GO" id="GO:0007160">
    <property type="term" value="P:cell-matrix adhesion"/>
    <property type="evidence" value="ECO:0007669"/>
    <property type="project" value="InterPro"/>
</dbReference>
<proteinExistence type="predicted"/>
<dbReference type="RefSeq" id="XP_004987713.1">
    <property type="nucleotide sequence ID" value="XM_004987656.1"/>
</dbReference>
<evidence type="ECO:0000256" key="1">
    <source>
        <dbReference type="SAM" id="SignalP"/>
    </source>
</evidence>
<organism evidence="3">
    <name type="scientific">Salpingoeca rosetta (strain ATCC 50818 / BSB-021)</name>
    <dbReference type="NCBI Taxonomy" id="946362"/>
    <lineage>
        <taxon>Eukaryota</taxon>
        <taxon>Choanoflagellata</taxon>
        <taxon>Craspedida</taxon>
        <taxon>Salpingoecidae</taxon>
        <taxon>Salpingoeca</taxon>
    </lineage>
</organism>
<dbReference type="InParanoid" id="F2UT58"/>
<dbReference type="GeneID" id="16068238"/>
<dbReference type="Pfam" id="PF00811">
    <property type="entry name" value="Ependymin"/>
    <property type="match status" value="1"/>
</dbReference>
<accession>F2UT58</accession>
<dbReference type="AlphaFoldDB" id="F2UT58"/>
<dbReference type="PANTHER" id="PTHR10697:SF1">
    <property type="entry name" value="MAMMALIAN EPENDYMIN-RELATED PROTEIN 1"/>
    <property type="match status" value="1"/>
</dbReference>
<dbReference type="EMBL" id="GL832997">
    <property type="protein sequence ID" value="EGD81317.1"/>
    <property type="molecule type" value="Genomic_DNA"/>
</dbReference>
<dbReference type="PANTHER" id="PTHR10697">
    <property type="entry name" value="MAMMALIAN EPENDYMIN-RELATED PROTEIN 1"/>
    <property type="match status" value="1"/>
</dbReference>
<dbReference type="InterPro" id="IPR001299">
    <property type="entry name" value="Ependymin"/>
</dbReference>
<sequence length="199" mass="22458">MKLFVLAVLAACVAASAALTIPARCQSPKQFYGQVFAFEQHRSERGEVQGDYFYDETNMRKARYERAHVNGSNYRLHIIELFNEKKYYEINLDTDECRSGDLTAPFIPHGVVRNATFRGDFIVGTSAIEGAGVEIELWTHEFQHEGHRFYWTGEFTRVACVPVRTTVQGEQGEFFTESFVDVVGGIPDPNAFVVPSSCN</sequence>
<dbReference type="OMA" id="TMKDCYP"/>
<dbReference type="KEGG" id="sre:PTSG_11353"/>
<feature type="chain" id="PRO_5003287924" evidence="1">
    <location>
        <begin position="19"/>
        <end position="199"/>
    </location>
</feature>
<evidence type="ECO:0000313" key="2">
    <source>
        <dbReference type="EMBL" id="EGD81317.1"/>
    </source>
</evidence>
<dbReference type="GO" id="GO:0005764">
    <property type="term" value="C:lysosome"/>
    <property type="evidence" value="ECO:0007669"/>
    <property type="project" value="TreeGrafter"/>
</dbReference>
<reference evidence="2" key="1">
    <citation type="submission" date="2009-08" db="EMBL/GenBank/DDBJ databases">
        <title>Annotation of Salpingoeca rosetta.</title>
        <authorList>
            <consortium name="The Broad Institute Genome Sequencing Platform"/>
            <person name="Russ C."/>
            <person name="Cuomo C."/>
            <person name="Burger G."/>
            <person name="Gray M.W."/>
            <person name="Holland P.W.H."/>
            <person name="King N."/>
            <person name="Lang F.B.F."/>
            <person name="Roger A.J."/>
            <person name="Ruiz-Trillo I."/>
            <person name="Young S.K."/>
            <person name="Zeng Q."/>
            <person name="Gargeya S."/>
            <person name="Alvarado L."/>
            <person name="Berlin A."/>
            <person name="Chapman S.B."/>
            <person name="Chen Z."/>
            <person name="Freedman E."/>
            <person name="Gellesch M."/>
            <person name="Goldberg J."/>
            <person name="Griggs A."/>
            <person name="Gujja S."/>
            <person name="Heilman E."/>
            <person name="Heiman D."/>
            <person name="Howarth C."/>
            <person name="Mehta T."/>
            <person name="Neiman D."/>
            <person name="Pearson M."/>
            <person name="Roberts A."/>
            <person name="Saif S."/>
            <person name="Shea T."/>
            <person name="Shenoy N."/>
            <person name="Sisk P."/>
            <person name="Stolte C."/>
            <person name="Sykes S."/>
            <person name="White J."/>
            <person name="Yandava C."/>
            <person name="Haas B."/>
            <person name="Nusbaum C."/>
            <person name="Birren B."/>
        </authorList>
    </citation>
    <scope>NUCLEOTIDE SEQUENCE [LARGE SCALE GENOMIC DNA]</scope>
    <source>
        <strain evidence="2">ATCC 50818</strain>
    </source>
</reference>
<dbReference type="OrthoDB" id="6084362at2759"/>
<keyword evidence="1" id="KW-0732">Signal</keyword>
<dbReference type="GO" id="GO:0005576">
    <property type="term" value="C:extracellular region"/>
    <property type="evidence" value="ECO:0007669"/>
    <property type="project" value="InterPro"/>
</dbReference>
<feature type="signal peptide" evidence="1">
    <location>
        <begin position="1"/>
        <end position="18"/>
    </location>
</feature>
<name>F2UT58_SALR5</name>
<dbReference type="GO" id="GO:0005509">
    <property type="term" value="F:calcium ion binding"/>
    <property type="evidence" value="ECO:0007669"/>
    <property type="project" value="InterPro"/>
</dbReference>
<dbReference type="Proteomes" id="UP000007799">
    <property type="component" value="Unassembled WGS sequence"/>
</dbReference>
<protein>
    <submittedName>
        <fullName evidence="2">Uncharacterized protein</fullName>
    </submittedName>
</protein>